<dbReference type="OrthoDB" id="9805728at2"/>
<keyword evidence="1" id="KW-0732">Signal</keyword>
<evidence type="ECO:0000313" key="3">
    <source>
        <dbReference type="EMBL" id="EAW30907.1"/>
    </source>
</evidence>
<dbReference type="Proteomes" id="UP000004931">
    <property type="component" value="Unassembled WGS sequence"/>
</dbReference>
<dbReference type="PANTHER" id="PTHR15032:SF4">
    <property type="entry name" value="N-ACYL-PHOSPHATIDYLETHANOLAMINE-HYDROLYZING PHOSPHOLIPASE D"/>
    <property type="match status" value="1"/>
</dbReference>
<dbReference type="PANTHER" id="PTHR15032">
    <property type="entry name" value="N-ACYL-PHOSPHATIDYLETHANOLAMINE-HYDROLYZING PHOSPHOLIPASE D"/>
    <property type="match status" value="1"/>
</dbReference>
<dbReference type="Pfam" id="PF12706">
    <property type="entry name" value="Lactamase_B_2"/>
    <property type="match status" value="1"/>
</dbReference>
<dbReference type="eggNOG" id="COG2220">
    <property type="taxonomic scope" value="Bacteria"/>
</dbReference>
<evidence type="ECO:0000259" key="2">
    <source>
        <dbReference type="Pfam" id="PF12706"/>
    </source>
</evidence>
<keyword evidence="4" id="KW-1185">Reference proteome</keyword>
<gene>
    <name evidence="3" type="ORF">GP2143_09932</name>
</gene>
<keyword evidence="3" id="KW-0378">Hydrolase</keyword>
<feature type="domain" description="Metallo-beta-lactamase" evidence="2">
    <location>
        <begin position="111"/>
        <end position="307"/>
    </location>
</feature>
<dbReference type="GO" id="GO:0005737">
    <property type="term" value="C:cytoplasm"/>
    <property type="evidence" value="ECO:0007669"/>
    <property type="project" value="TreeGrafter"/>
</dbReference>
<organism evidence="3 4">
    <name type="scientific">marine gamma proteobacterium HTCC2143</name>
    <dbReference type="NCBI Taxonomy" id="247633"/>
    <lineage>
        <taxon>Bacteria</taxon>
        <taxon>Pseudomonadati</taxon>
        <taxon>Pseudomonadota</taxon>
        <taxon>Gammaproteobacteria</taxon>
        <taxon>Cellvibrionales</taxon>
        <taxon>Spongiibacteraceae</taxon>
        <taxon>BD1-7 clade</taxon>
    </lineage>
</organism>
<name>A0YDM3_9GAMM</name>
<feature type="chain" id="PRO_5002631099" evidence="1">
    <location>
        <begin position="23"/>
        <end position="349"/>
    </location>
</feature>
<evidence type="ECO:0000313" key="4">
    <source>
        <dbReference type="Proteomes" id="UP000004931"/>
    </source>
</evidence>
<dbReference type="CDD" id="cd16283">
    <property type="entry name" value="RomA-like_MBL-fold"/>
    <property type="match status" value="1"/>
</dbReference>
<accession>A0YDM3</accession>
<dbReference type="EMBL" id="AAVT01000005">
    <property type="protein sequence ID" value="EAW30907.1"/>
    <property type="molecule type" value="Genomic_DNA"/>
</dbReference>
<dbReference type="SUPFAM" id="SSF56281">
    <property type="entry name" value="Metallo-hydrolase/oxidoreductase"/>
    <property type="match status" value="1"/>
</dbReference>
<dbReference type="GO" id="GO:0016787">
    <property type="term" value="F:hydrolase activity"/>
    <property type="evidence" value="ECO:0007669"/>
    <property type="project" value="UniProtKB-KW"/>
</dbReference>
<dbReference type="AlphaFoldDB" id="A0YDM3"/>
<dbReference type="STRING" id="247633.GP2143_09932"/>
<dbReference type="InterPro" id="IPR001279">
    <property type="entry name" value="Metallo-B-lactamas"/>
</dbReference>
<feature type="signal peptide" evidence="1">
    <location>
        <begin position="1"/>
        <end position="22"/>
    </location>
</feature>
<comment type="caution">
    <text evidence="3">The sequence shown here is derived from an EMBL/GenBank/DDBJ whole genome shotgun (WGS) entry which is preliminary data.</text>
</comment>
<dbReference type="Gene3D" id="3.60.15.10">
    <property type="entry name" value="Ribonuclease Z/Hydroxyacylglutathione hydrolase-like"/>
    <property type="match status" value="1"/>
</dbReference>
<reference evidence="3 4" key="1">
    <citation type="journal article" date="2010" name="J. Bacteriol.">
        <title>Genome sequence of the oligotrophic marine Gammaproteobacterium HTCC2143, isolated from the Oregon Coast.</title>
        <authorList>
            <person name="Oh H.M."/>
            <person name="Kang I."/>
            <person name="Ferriera S."/>
            <person name="Giovannoni S.J."/>
            <person name="Cho J.C."/>
        </authorList>
    </citation>
    <scope>NUCLEOTIDE SEQUENCE [LARGE SCALE GENOMIC DNA]</scope>
    <source>
        <strain evidence="3 4">HTCC2143</strain>
    </source>
</reference>
<sequence>MRRYTILTLLTLTLVSVSFSHGESEPLFKKAPIGDDGRFTNLAGDLSHGSFGVRFPFIMRRMGTYFRSADGAPIQVANDGAFLRENARHSKPTVTWIGHATLLVQMEHITFLTDPTWSNRPSPVPIFGPRRFVPPGLAIDDLPPIDFVLISHNHYDHLDLPTLRLLAARNANTLFFVPLGNGDLLRRHGIVNVQELDWGQTAVYKGATIHSLPSQHWSKRSLRDDHKALWSSWAVTGDQRRFYFAGDTGYFSGFADIGRKLGPFDLAAVPIGAYEPRAMMRESHMNPEEAVRAADDLRAAAALGIHFGTFDLSDEPLDEPPRRFNDAAADAVFGEAGAWILNIGETREF</sequence>
<protein>
    <submittedName>
        <fullName evidence="3">Hypothetical metallo hydrolase</fullName>
    </submittedName>
</protein>
<evidence type="ECO:0000256" key="1">
    <source>
        <dbReference type="SAM" id="SignalP"/>
    </source>
</evidence>
<dbReference type="InterPro" id="IPR036866">
    <property type="entry name" value="RibonucZ/Hydroxyglut_hydro"/>
</dbReference>
<proteinExistence type="predicted"/>